<keyword evidence="2" id="KW-1185">Reference proteome</keyword>
<dbReference type="OrthoDB" id="2720822at2"/>
<evidence type="ECO:0000313" key="2">
    <source>
        <dbReference type="Proteomes" id="UP000253908"/>
    </source>
</evidence>
<accession>A0A345PFV8</accession>
<dbReference type="KEGG" id="ocn:CUC15_08150"/>
<dbReference type="AlphaFoldDB" id="A0A345PFV8"/>
<proteinExistence type="predicted"/>
<protein>
    <recommendedName>
        <fullName evidence="3">RNA polymerase sigma-70 region 2 domain-containing protein</fullName>
    </recommendedName>
</protein>
<reference evidence="2" key="1">
    <citation type="submission" date="2017-11" db="EMBL/GenBank/DDBJ databases">
        <authorList>
            <person name="Zhu W."/>
        </authorList>
    </citation>
    <scope>NUCLEOTIDE SEQUENCE [LARGE SCALE GENOMIC DNA]</scope>
    <source>
        <strain evidence="2">160</strain>
    </source>
</reference>
<dbReference type="RefSeq" id="WP_114916183.1">
    <property type="nucleotide sequence ID" value="NZ_CP024848.1"/>
</dbReference>
<evidence type="ECO:0000313" key="1">
    <source>
        <dbReference type="EMBL" id="AXI08888.1"/>
    </source>
</evidence>
<organism evidence="1 2">
    <name type="scientific">Oceanobacillus zhaokaii</name>
    <dbReference type="NCBI Taxonomy" id="2052660"/>
    <lineage>
        <taxon>Bacteria</taxon>
        <taxon>Bacillati</taxon>
        <taxon>Bacillota</taxon>
        <taxon>Bacilli</taxon>
        <taxon>Bacillales</taxon>
        <taxon>Bacillaceae</taxon>
        <taxon>Oceanobacillus</taxon>
    </lineage>
</organism>
<sequence>MKFNSYQEIVSQNQKRYLQHIQKLSMNAAEQIVYHGATYTIWHPFKKREPDKGTLSTYFNFTIRNHLIDLIQDKSKALQIKAIQETIQIQHNKPMKQTQSH</sequence>
<evidence type="ECO:0008006" key="3">
    <source>
        <dbReference type="Google" id="ProtNLM"/>
    </source>
</evidence>
<dbReference type="Proteomes" id="UP000253908">
    <property type="component" value="Chromosome"/>
</dbReference>
<gene>
    <name evidence="1" type="ORF">CUC15_08150</name>
</gene>
<name>A0A345PFV8_9BACI</name>
<dbReference type="EMBL" id="CP024848">
    <property type="protein sequence ID" value="AXI08888.1"/>
    <property type="molecule type" value="Genomic_DNA"/>
</dbReference>